<dbReference type="Pfam" id="PF04087">
    <property type="entry name" value="DUF389"/>
    <property type="match status" value="1"/>
</dbReference>
<dbReference type="PANTHER" id="PTHR20992">
    <property type="entry name" value="AT15442P-RELATED"/>
    <property type="match status" value="1"/>
</dbReference>
<feature type="region of interest" description="Disordered" evidence="1">
    <location>
        <begin position="677"/>
        <end position="708"/>
    </location>
</feature>
<name>A0A8D8FRD4_CULPI</name>
<feature type="compositionally biased region" description="Low complexity" evidence="1">
    <location>
        <begin position="109"/>
        <end position="119"/>
    </location>
</feature>
<feature type="transmembrane region" description="Helical" evidence="2">
    <location>
        <begin position="359"/>
        <end position="382"/>
    </location>
</feature>
<proteinExistence type="predicted"/>
<evidence type="ECO:0000256" key="2">
    <source>
        <dbReference type="SAM" id="Phobius"/>
    </source>
</evidence>
<feature type="compositionally biased region" description="Basic and acidic residues" evidence="1">
    <location>
        <begin position="142"/>
        <end position="159"/>
    </location>
</feature>
<feature type="transmembrane region" description="Helical" evidence="2">
    <location>
        <begin position="331"/>
        <end position="352"/>
    </location>
</feature>
<keyword evidence="2" id="KW-0472">Membrane</keyword>
<reference evidence="3" key="1">
    <citation type="submission" date="2021-05" db="EMBL/GenBank/DDBJ databases">
        <authorList>
            <person name="Alioto T."/>
            <person name="Alioto T."/>
            <person name="Gomez Garrido J."/>
        </authorList>
    </citation>
    <scope>NUCLEOTIDE SEQUENCE</scope>
</reference>
<accession>A0A8D8FRD4</accession>
<dbReference type="AlphaFoldDB" id="A0A8D8FRD4"/>
<dbReference type="PANTHER" id="PTHR20992:SF9">
    <property type="entry name" value="AT15442P-RELATED"/>
    <property type="match status" value="1"/>
</dbReference>
<feature type="region of interest" description="Disordered" evidence="1">
    <location>
        <begin position="30"/>
        <end position="168"/>
    </location>
</feature>
<feature type="transmembrane region" description="Helical" evidence="2">
    <location>
        <begin position="478"/>
        <end position="495"/>
    </location>
</feature>
<keyword evidence="2" id="KW-0812">Transmembrane</keyword>
<keyword evidence="2" id="KW-1133">Transmembrane helix</keyword>
<feature type="transmembrane region" description="Helical" evidence="2">
    <location>
        <begin position="436"/>
        <end position="458"/>
    </location>
</feature>
<sequence>MAGVLFMVHIPSGRYEKILRQKAKEQLAATADVKLEDEKPAGESGVGEKPAATTVVKSGGAAGTGASLGLGTTEETQPFLTPQPRKHQLKVQEKEELRHSLLDLTDANQNKQKLQPSQQQEKKPPDAGAVPPIPFIDCPTDNTEKEGFKTPTLEDKESSGDGQKNTTLTVPFDRTSALRKSWEGFKDILGSARKEKEKDPRDAVVESMNLDAESSLEDVMKVIIREKRINTAAWMDTNKGKGHQIMFSLESGNKCDDVIYLLSSWGIGERFNSTISITSCTLFTERQSEEEEKSSDLNGGTKDGGAWNTFLSSVRARLNVAQIVEEVKHDAAITFDFVSMLCVASILAAFGLIEDSTLFLIASMLISPLMGPIIAGIFGTVIKESSLQLMGLKNEMIGISLTTSVGFIFGLIVCSLDERYGVGEGITNEMLSRCEVHSLLVGIAIALPSGAAVAIAILGENIGSLVGVAISASLLPPAVNAGVLWALSLLCLLFGSQDTRYSAVVKTHIYSDNQTVELFTLGCMSMCLTLLNVVCIYLMGVIFLKIKEVAPIVNKDQKQFWRHDIKIARDYNKTLHTMDGMSMSKQLIHELTAMHQGQDADGRQYGSDRWLNTIQRNQHTWSPRHNYHQRDHRPTVQELEALYLSLSVNPSENQFHYSQHHAPHSIMKLPPSYLRSSKPWSPPKYTSMTDDSQPSPPTHRKRLGSNPMDITFRRHHRFSDSLRSTSAPLSKILENVTSSASGLEQAGTSAPSGSDAGGGSKHFKYSLKKSNKFTVTPAYDPMKK</sequence>
<feature type="region of interest" description="Disordered" evidence="1">
    <location>
        <begin position="739"/>
        <end position="764"/>
    </location>
</feature>
<organism evidence="3">
    <name type="scientific">Culex pipiens</name>
    <name type="common">House mosquito</name>
    <dbReference type="NCBI Taxonomy" id="7175"/>
    <lineage>
        <taxon>Eukaryota</taxon>
        <taxon>Metazoa</taxon>
        <taxon>Ecdysozoa</taxon>
        <taxon>Arthropoda</taxon>
        <taxon>Hexapoda</taxon>
        <taxon>Insecta</taxon>
        <taxon>Pterygota</taxon>
        <taxon>Neoptera</taxon>
        <taxon>Endopterygota</taxon>
        <taxon>Diptera</taxon>
        <taxon>Nematocera</taxon>
        <taxon>Culicoidea</taxon>
        <taxon>Culicidae</taxon>
        <taxon>Culicinae</taxon>
        <taxon>Culicini</taxon>
        <taxon>Culex</taxon>
        <taxon>Culex</taxon>
    </lineage>
</organism>
<feature type="transmembrane region" description="Helical" evidence="2">
    <location>
        <begin position="516"/>
        <end position="544"/>
    </location>
</feature>
<evidence type="ECO:0000313" key="3">
    <source>
        <dbReference type="EMBL" id="CAG6482382.1"/>
    </source>
</evidence>
<dbReference type="InterPro" id="IPR005240">
    <property type="entry name" value="DUF389"/>
</dbReference>
<evidence type="ECO:0000256" key="1">
    <source>
        <dbReference type="SAM" id="MobiDB-lite"/>
    </source>
</evidence>
<dbReference type="EMBL" id="HBUE01093253">
    <property type="protein sequence ID" value="CAG6482382.1"/>
    <property type="molecule type" value="Transcribed_RNA"/>
</dbReference>
<feature type="compositionally biased region" description="Polar residues" evidence="1">
    <location>
        <begin position="677"/>
        <end position="693"/>
    </location>
</feature>
<protein>
    <submittedName>
        <fullName evidence="3">(northern house mosquito) hypothetical protein</fullName>
    </submittedName>
</protein>
<feature type="transmembrane region" description="Helical" evidence="2">
    <location>
        <begin position="397"/>
        <end position="416"/>
    </location>
</feature>
<feature type="compositionally biased region" description="Basic and acidic residues" evidence="1">
    <location>
        <begin position="90"/>
        <end position="101"/>
    </location>
</feature>